<evidence type="ECO:0000256" key="12">
    <source>
        <dbReference type="ARBA" id="ARBA00022845"/>
    </source>
</evidence>
<comment type="catalytic activity">
    <reaction evidence="1">
        <text>Exonucleolytic cleavage of poly(A) to 5'-AMP.</text>
        <dbReference type="EC" id="3.1.13.4"/>
    </reaction>
</comment>
<keyword evidence="16" id="KW-0804">Transcription</keyword>
<dbReference type="STRING" id="686832.A0A0C2Y4C5"/>
<keyword evidence="11" id="KW-0269">Exonuclease</keyword>
<evidence type="ECO:0000256" key="5">
    <source>
        <dbReference type="ARBA" id="ARBA00012161"/>
    </source>
</evidence>
<reference evidence="20" key="2">
    <citation type="submission" date="2015-01" db="EMBL/GenBank/DDBJ databases">
        <title>Evolutionary Origins and Diversification of the Mycorrhizal Mutualists.</title>
        <authorList>
            <consortium name="DOE Joint Genome Institute"/>
            <consortium name="Mycorrhizal Genomics Consortium"/>
            <person name="Kohler A."/>
            <person name="Kuo A."/>
            <person name="Nagy L.G."/>
            <person name="Floudas D."/>
            <person name="Copeland A."/>
            <person name="Barry K.W."/>
            <person name="Cichocki N."/>
            <person name="Veneault-Fourrey C."/>
            <person name="LaButti K."/>
            <person name="Lindquist E.A."/>
            <person name="Lipzen A."/>
            <person name="Lundell T."/>
            <person name="Morin E."/>
            <person name="Murat C."/>
            <person name="Riley R."/>
            <person name="Ohm R."/>
            <person name="Sun H."/>
            <person name="Tunlid A."/>
            <person name="Henrissat B."/>
            <person name="Grigoriev I.V."/>
            <person name="Hibbett D.S."/>
            <person name="Martin F."/>
        </authorList>
    </citation>
    <scope>NUCLEOTIDE SEQUENCE [LARGE SCALE GENOMIC DNA]</scope>
    <source>
        <strain evidence="20">h7</strain>
    </source>
</reference>
<proteinExistence type="inferred from homology"/>
<keyword evidence="14" id="KW-0805">Transcription regulation</keyword>
<accession>A0A0C2Y4C5</accession>
<dbReference type="InterPro" id="IPR006941">
    <property type="entry name" value="RNase_CAF1"/>
</dbReference>
<feature type="region of interest" description="Disordered" evidence="18">
    <location>
        <begin position="262"/>
        <end position="331"/>
    </location>
</feature>
<evidence type="ECO:0000256" key="15">
    <source>
        <dbReference type="ARBA" id="ARBA00023158"/>
    </source>
</evidence>
<dbReference type="GO" id="GO:0005634">
    <property type="term" value="C:nucleus"/>
    <property type="evidence" value="ECO:0007669"/>
    <property type="project" value="UniProtKB-SubCell"/>
</dbReference>
<keyword evidence="20" id="KW-1185">Reference proteome</keyword>
<dbReference type="InterPro" id="IPR036397">
    <property type="entry name" value="RNaseH_sf"/>
</dbReference>
<dbReference type="Gene3D" id="3.30.420.10">
    <property type="entry name" value="Ribonuclease H-like superfamily/Ribonuclease H"/>
    <property type="match status" value="1"/>
</dbReference>
<organism evidence="19 20">
    <name type="scientific">Hebeloma cylindrosporum</name>
    <dbReference type="NCBI Taxonomy" id="76867"/>
    <lineage>
        <taxon>Eukaryota</taxon>
        <taxon>Fungi</taxon>
        <taxon>Dikarya</taxon>
        <taxon>Basidiomycota</taxon>
        <taxon>Agaricomycotina</taxon>
        <taxon>Agaricomycetes</taxon>
        <taxon>Agaricomycetidae</taxon>
        <taxon>Agaricales</taxon>
        <taxon>Agaricineae</taxon>
        <taxon>Hymenogastraceae</taxon>
        <taxon>Hebeloma</taxon>
    </lineage>
</organism>
<dbReference type="GO" id="GO:0031047">
    <property type="term" value="P:regulatory ncRNA-mediated gene silencing"/>
    <property type="evidence" value="ECO:0007669"/>
    <property type="project" value="UniProtKB-KW"/>
</dbReference>
<keyword evidence="15" id="KW-0943">RNA-mediated gene silencing</keyword>
<evidence type="ECO:0000256" key="11">
    <source>
        <dbReference type="ARBA" id="ARBA00022839"/>
    </source>
</evidence>
<dbReference type="SUPFAM" id="SSF53098">
    <property type="entry name" value="Ribonuclease H-like"/>
    <property type="match status" value="1"/>
</dbReference>
<evidence type="ECO:0000256" key="7">
    <source>
        <dbReference type="ARBA" id="ARBA00022491"/>
    </source>
</evidence>
<evidence type="ECO:0000256" key="13">
    <source>
        <dbReference type="ARBA" id="ARBA00022884"/>
    </source>
</evidence>
<evidence type="ECO:0000256" key="4">
    <source>
        <dbReference type="ARBA" id="ARBA00008372"/>
    </source>
</evidence>
<reference evidence="19 20" key="1">
    <citation type="submission" date="2014-04" db="EMBL/GenBank/DDBJ databases">
        <authorList>
            <consortium name="DOE Joint Genome Institute"/>
            <person name="Kuo A."/>
            <person name="Gay G."/>
            <person name="Dore J."/>
            <person name="Kohler A."/>
            <person name="Nagy L.G."/>
            <person name="Floudas D."/>
            <person name="Copeland A."/>
            <person name="Barry K.W."/>
            <person name="Cichocki N."/>
            <person name="Veneault-Fourrey C."/>
            <person name="LaButti K."/>
            <person name="Lindquist E.A."/>
            <person name="Lipzen A."/>
            <person name="Lundell T."/>
            <person name="Morin E."/>
            <person name="Murat C."/>
            <person name="Sun H."/>
            <person name="Tunlid A."/>
            <person name="Henrissat B."/>
            <person name="Grigoriev I.V."/>
            <person name="Hibbett D.S."/>
            <person name="Martin F."/>
            <person name="Nordberg H.P."/>
            <person name="Cantor M.N."/>
            <person name="Hua S.X."/>
        </authorList>
    </citation>
    <scope>NUCLEOTIDE SEQUENCE [LARGE SCALE GENOMIC DNA]</scope>
    <source>
        <strain evidence="20">h7</strain>
    </source>
</reference>
<dbReference type="HOGENOM" id="CLU_027974_0_2_1"/>
<evidence type="ECO:0000256" key="3">
    <source>
        <dbReference type="ARBA" id="ARBA00004496"/>
    </source>
</evidence>
<keyword evidence="9" id="KW-0479">Metal-binding</keyword>
<keyword evidence="6" id="KW-0963">Cytoplasm</keyword>
<dbReference type="InterPro" id="IPR012337">
    <property type="entry name" value="RNaseH-like_sf"/>
</dbReference>
<evidence type="ECO:0000256" key="8">
    <source>
        <dbReference type="ARBA" id="ARBA00022722"/>
    </source>
</evidence>
<dbReference type="OrthoDB" id="1164111at2759"/>
<evidence type="ECO:0000256" key="14">
    <source>
        <dbReference type="ARBA" id="ARBA00023015"/>
    </source>
</evidence>
<comment type="subcellular location">
    <subcellularLocation>
        <location evidence="3">Cytoplasm</location>
    </subcellularLocation>
    <subcellularLocation>
        <location evidence="2">Nucleus</location>
    </subcellularLocation>
</comment>
<evidence type="ECO:0000256" key="6">
    <source>
        <dbReference type="ARBA" id="ARBA00022490"/>
    </source>
</evidence>
<dbReference type="GO" id="GO:0006417">
    <property type="term" value="P:regulation of translation"/>
    <property type="evidence" value="ECO:0007669"/>
    <property type="project" value="UniProtKB-KW"/>
</dbReference>
<evidence type="ECO:0000313" key="20">
    <source>
        <dbReference type="Proteomes" id="UP000053424"/>
    </source>
</evidence>
<dbReference type="PANTHER" id="PTHR10797">
    <property type="entry name" value="CCR4-NOT TRANSCRIPTION COMPLEX SUBUNIT"/>
    <property type="match status" value="1"/>
</dbReference>
<evidence type="ECO:0000256" key="17">
    <source>
        <dbReference type="ARBA" id="ARBA00023242"/>
    </source>
</evidence>
<gene>
    <name evidence="19" type="ORF">M413DRAFT_449543</name>
</gene>
<dbReference type="EMBL" id="KN831812">
    <property type="protein sequence ID" value="KIM35922.1"/>
    <property type="molecule type" value="Genomic_DNA"/>
</dbReference>
<protein>
    <recommendedName>
        <fullName evidence="5">poly(A)-specific ribonuclease</fullName>
        <ecNumber evidence="5">3.1.13.4</ecNumber>
    </recommendedName>
</protein>
<keyword evidence="12" id="KW-0810">Translation regulation</keyword>
<dbReference type="EC" id="3.1.13.4" evidence="5"/>
<dbReference type="GO" id="GO:0004535">
    <property type="term" value="F:poly(A)-specific ribonuclease activity"/>
    <property type="evidence" value="ECO:0007669"/>
    <property type="project" value="UniProtKB-EC"/>
</dbReference>
<evidence type="ECO:0000256" key="16">
    <source>
        <dbReference type="ARBA" id="ARBA00023163"/>
    </source>
</evidence>
<evidence type="ECO:0000256" key="2">
    <source>
        <dbReference type="ARBA" id="ARBA00004123"/>
    </source>
</evidence>
<dbReference type="FunFam" id="3.30.420.10:FF:000005">
    <property type="entry name" value="CCR4-NOT transcription complex subunit 7"/>
    <property type="match status" value="1"/>
</dbReference>
<comment type="similarity">
    <text evidence="4">Belongs to the CAF1 family.</text>
</comment>
<name>A0A0C2Y4C5_HEBCY</name>
<feature type="compositionally biased region" description="Basic and acidic residues" evidence="18">
    <location>
        <begin position="275"/>
        <end position="287"/>
    </location>
</feature>
<evidence type="ECO:0000313" key="19">
    <source>
        <dbReference type="EMBL" id="KIM35922.1"/>
    </source>
</evidence>
<keyword evidence="13" id="KW-0694">RNA-binding</keyword>
<dbReference type="AlphaFoldDB" id="A0A0C2Y4C5"/>
<sequence>MARIREVWAPNLDAEMRNIRDIIEQFPYVAMDTEFPGVVARPIGNFKTSSDYHYQTMRCNVDLLKIIQVGITLANEEGEFHQDCSTWQFNFKFSLAEDMFTPDSVEQLQKAGIDFQRHEEYGILPNDFAELMITSGMVLSQDTRWISFHSGYDFGYFVKLLTAKSLPTSEDAFFALLKIWFPTVYDIKVLMKASKGLKGGLQEVADDLGVLRIGASQQAGSDSLLTASTFFKMRELYFDDQIDDAEYSGKLYGLGQTFSMSNGLTDPSRGGATIAERDDRGSARDVHNQTPAPTNGGGQQSQNVSMSLGPMSSGIPSGMTPGGYGPMGNGPPTYMRTMVGGGR</sequence>
<evidence type="ECO:0000256" key="18">
    <source>
        <dbReference type="SAM" id="MobiDB-lite"/>
    </source>
</evidence>
<keyword evidence="10" id="KW-0378">Hydrolase</keyword>
<dbReference type="Pfam" id="PF04857">
    <property type="entry name" value="CAF1"/>
    <property type="match status" value="2"/>
</dbReference>
<keyword evidence="8" id="KW-0540">Nuclease</keyword>
<evidence type="ECO:0000256" key="9">
    <source>
        <dbReference type="ARBA" id="ARBA00022723"/>
    </source>
</evidence>
<evidence type="ECO:0000256" key="10">
    <source>
        <dbReference type="ARBA" id="ARBA00022801"/>
    </source>
</evidence>
<evidence type="ECO:0000256" key="1">
    <source>
        <dbReference type="ARBA" id="ARBA00001663"/>
    </source>
</evidence>
<dbReference type="GO" id="GO:0030014">
    <property type="term" value="C:CCR4-NOT complex"/>
    <property type="evidence" value="ECO:0007669"/>
    <property type="project" value="InterPro"/>
</dbReference>
<dbReference type="GO" id="GO:0003723">
    <property type="term" value="F:RNA binding"/>
    <property type="evidence" value="ECO:0007669"/>
    <property type="project" value="UniProtKB-KW"/>
</dbReference>
<keyword evidence="7" id="KW-0678">Repressor</keyword>
<dbReference type="InterPro" id="IPR039637">
    <property type="entry name" value="CNOT7/CNOT8/Pop2"/>
</dbReference>
<dbReference type="GO" id="GO:0046872">
    <property type="term" value="F:metal ion binding"/>
    <property type="evidence" value="ECO:0007669"/>
    <property type="project" value="UniProtKB-KW"/>
</dbReference>
<keyword evidence="17" id="KW-0539">Nucleus</keyword>
<dbReference type="GO" id="GO:0005737">
    <property type="term" value="C:cytoplasm"/>
    <property type="evidence" value="ECO:0007669"/>
    <property type="project" value="UniProtKB-SubCell"/>
</dbReference>
<dbReference type="Proteomes" id="UP000053424">
    <property type="component" value="Unassembled WGS sequence"/>
</dbReference>